<dbReference type="UniPathway" id="UPA00219"/>
<evidence type="ECO:0000256" key="5">
    <source>
        <dbReference type="ARBA" id="ARBA00022741"/>
    </source>
</evidence>
<proteinExistence type="inferred from homology"/>
<feature type="binding site" evidence="12">
    <location>
        <position position="297"/>
    </location>
    <ligand>
        <name>Mg(2+)</name>
        <dbReference type="ChEBI" id="CHEBI:18420"/>
        <label>2</label>
    </ligand>
</feature>
<comment type="similarity">
    <text evidence="2 10">Belongs to the D-alanine--D-alanine ligase family.</text>
</comment>
<dbReference type="NCBIfam" id="NF002378">
    <property type="entry name" value="PRK01372.1"/>
    <property type="match status" value="1"/>
</dbReference>
<evidence type="ECO:0000256" key="12">
    <source>
        <dbReference type="PIRSR" id="PIRSR039102-3"/>
    </source>
</evidence>
<gene>
    <name evidence="10" type="primary">ddl</name>
    <name evidence="15" type="ORF">HNQ39_001486</name>
</gene>
<dbReference type="Gene3D" id="3.40.50.20">
    <property type="match status" value="1"/>
</dbReference>
<dbReference type="Gene3D" id="3.30.1490.20">
    <property type="entry name" value="ATP-grasp fold, A domain"/>
    <property type="match status" value="1"/>
</dbReference>
<dbReference type="InterPro" id="IPR013815">
    <property type="entry name" value="ATP_grasp_subdomain_1"/>
</dbReference>
<dbReference type="Pfam" id="PF01820">
    <property type="entry name" value="Dala_Dala_lig_N"/>
    <property type="match status" value="1"/>
</dbReference>
<dbReference type="GO" id="GO:0009252">
    <property type="term" value="P:peptidoglycan biosynthetic process"/>
    <property type="evidence" value="ECO:0007669"/>
    <property type="project" value="UniProtKB-UniRule"/>
</dbReference>
<keyword evidence="9 10" id="KW-0961">Cell wall biogenesis/degradation</keyword>
<evidence type="ECO:0000256" key="2">
    <source>
        <dbReference type="ARBA" id="ARBA00010871"/>
    </source>
</evidence>
<evidence type="ECO:0000256" key="4">
    <source>
        <dbReference type="ARBA" id="ARBA00022598"/>
    </source>
</evidence>
<keyword evidence="12" id="KW-0460">Magnesium</keyword>
<evidence type="ECO:0000256" key="13">
    <source>
        <dbReference type="PROSITE-ProRule" id="PRU00409"/>
    </source>
</evidence>
<dbReference type="GO" id="GO:0008360">
    <property type="term" value="P:regulation of cell shape"/>
    <property type="evidence" value="ECO:0007669"/>
    <property type="project" value="UniProtKB-KW"/>
</dbReference>
<dbReference type="GO" id="GO:0071555">
    <property type="term" value="P:cell wall organization"/>
    <property type="evidence" value="ECO:0007669"/>
    <property type="project" value="UniProtKB-KW"/>
</dbReference>
<comment type="cofactor">
    <cofactor evidence="12">
        <name>Mg(2+)</name>
        <dbReference type="ChEBI" id="CHEBI:18420"/>
    </cofactor>
    <cofactor evidence="12">
        <name>Mn(2+)</name>
        <dbReference type="ChEBI" id="CHEBI:29035"/>
    </cofactor>
    <text evidence="12">Binds 2 magnesium or manganese ions per subunit.</text>
</comment>
<dbReference type="Proteomes" id="UP000520814">
    <property type="component" value="Unassembled WGS sequence"/>
</dbReference>
<evidence type="ECO:0000313" key="16">
    <source>
        <dbReference type="Proteomes" id="UP000520814"/>
    </source>
</evidence>
<feature type="binding site" evidence="12">
    <location>
        <position position="297"/>
    </location>
    <ligand>
        <name>Mg(2+)</name>
        <dbReference type="ChEBI" id="CHEBI:18420"/>
        <label>1</label>
    </ligand>
</feature>
<dbReference type="SUPFAM" id="SSF52440">
    <property type="entry name" value="PreATP-grasp domain"/>
    <property type="match status" value="1"/>
</dbReference>
<dbReference type="GO" id="GO:0005524">
    <property type="term" value="F:ATP binding"/>
    <property type="evidence" value="ECO:0007669"/>
    <property type="project" value="UniProtKB-UniRule"/>
</dbReference>
<evidence type="ECO:0000256" key="11">
    <source>
        <dbReference type="PIRSR" id="PIRSR039102-1"/>
    </source>
</evidence>
<feature type="active site" evidence="11">
    <location>
        <position position="175"/>
    </location>
</feature>
<evidence type="ECO:0000256" key="9">
    <source>
        <dbReference type="ARBA" id="ARBA00023316"/>
    </source>
</evidence>
<keyword evidence="3 10" id="KW-0963">Cytoplasm</keyword>
<dbReference type="PROSITE" id="PS00843">
    <property type="entry name" value="DALA_DALA_LIGASE_1"/>
    <property type="match status" value="1"/>
</dbReference>
<dbReference type="PROSITE" id="PS00844">
    <property type="entry name" value="DALA_DALA_LIGASE_2"/>
    <property type="match status" value="1"/>
</dbReference>
<keyword evidence="4 10" id="KW-0436">Ligase</keyword>
<dbReference type="InterPro" id="IPR011095">
    <property type="entry name" value="Dala_Dala_lig_C"/>
</dbReference>
<comment type="function">
    <text evidence="10">Cell wall formation.</text>
</comment>
<feature type="active site" evidence="11">
    <location>
        <position position="308"/>
    </location>
</feature>
<dbReference type="GO" id="GO:0008716">
    <property type="term" value="F:D-alanine-D-alanine ligase activity"/>
    <property type="evidence" value="ECO:0007669"/>
    <property type="project" value="UniProtKB-UniRule"/>
</dbReference>
<sequence length="335" mass="35521">MNDKLKVAVLMGGQSAERSVSLATGTQVLNALDPEKYAVYAIDTATGLAQLPGEASPLVGAGGASVTALTQLPQLEKDGLPDVVFIALHGPGGEDGSVQGFLETLRIPYTGSGVLASALAMDKARYKLLCTSASIPTPAGMTLKKTESARIRKASEEIGLQLGYPVVIKPCRQGSSYGTRLVKAPEEVAEALKDTFRYDTTALIEECVQGTEITVAVLGNDDCVALPPVEIIPKNEFFDFEDKYSVDGAQEICPARLSEEDTKEAKELALECHRLLGCRGMSRTDMFVTDDGCVVLETNTIPGMTPTSLLPKAAAAAGISFEKLLDMLIGYAKEK</sequence>
<keyword evidence="12" id="KW-0479">Metal-binding</keyword>
<evidence type="ECO:0000256" key="3">
    <source>
        <dbReference type="ARBA" id="ARBA00022490"/>
    </source>
</evidence>
<comment type="pathway">
    <text evidence="10">Cell wall biogenesis; peptidoglycan biosynthesis.</text>
</comment>
<comment type="subcellular location">
    <subcellularLocation>
        <location evidence="1 10">Cytoplasm</location>
    </subcellularLocation>
</comment>
<reference evidence="15 16" key="1">
    <citation type="submission" date="2020-08" db="EMBL/GenBank/DDBJ databases">
        <title>Genomic Encyclopedia of Type Strains, Phase IV (KMG-IV): sequencing the most valuable type-strain genomes for metagenomic binning, comparative biology and taxonomic classification.</title>
        <authorList>
            <person name="Goeker M."/>
        </authorList>
    </citation>
    <scope>NUCLEOTIDE SEQUENCE [LARGE SCALE GENOMIC DNA]</scope>
    <source>
        <strain evidence="15 16">DSM 23562</strain>
    </source>
</reference>
<organism evidence="15 16">
    <name type="scientific">Armatimonas rosea</name>
    <dbReference type="NCBI Taxonomy" id="685828"/>
    <lineage>
        <taxon>Bacteria</taxon>
        <taxon>Bacillati</taxon>
        <taxon>Armatimonadota</taxon>
        <taxon>Armatimonadia</taxon>
        <taxon>Armatimonadales</taxon>
        <taxon>Armatimonadaceae</taxon>
        <taxon>Armatimonas</taxon>
    </lineage>
</organism>
<dbReference type="Gene3D" id="3.30.470.20">
    <property type="entry name" value="ATP-grasp fold, B domain"/>
    <property type="match status" value="1"/>
</dbReference>
<dbReference type="InterPro" id="IPR011127">
    <property type="entry name" value="Dala_Dala_lig_N"/>
</dbReference>
<feature type="active site" evidence="11">
    <location>
        <position position="17"/>
    </location>
</feature>
<keyword evidence="12" id="KW-0464">Manganese</keyword>
<dbReference type="PANTHER" id="PTHR23132">
    <property type="entry name" value="D-ALANINE--D-ALANINE LIGASE"/>
    <property type="match status" value="1"/>
</dbReference>
<feature type="binding site" evidence="12">
    <location>
        <position position="285"/>
    </location>
    <ligand>
        <name>Mg(2+)</name>
        <dbReference type="ChEBI" id="CHEBI:18420"/>
        <label>1</label>
    </ligand>
</feature>
<dbReference type="PIRSF" id="PIRSF039102">
    <property type="entry name" value="Ddl/VanB"/>
    <property type="match status" value="1"/>
</dbReference>
<protein>
    <recommendedName>
        <fullName evidence="10">D-alanine--D-alanine ligase</fullName>
        <ecNumber evidence="10">6.3.2.4</ecNumber>
    </recommendedName>
    <alternativeName>
        <fullName evidence="10">D-Ala-D-Ala ligase</fullName>
    </alternativeName>
    <alternativeName>
        <fullName evidence="10">D-alanylalanine synthetase</fullName>
    </alternativeName>
</protein>
<name>A0A7W9SPP9_ARMRO</name>
<dbReference type="InterPro" id="IPR011761">
    <property type="entry name" value="ATP-grasp"/>
</dbReference>
<dbReference type="PROSITE" id="PS50975">
    <property type="entry name" value="ATP_GRASP"/>
    <property type="match status" value="1"/>
</dbReference>
<keyword evidence="16" id="KW-1185">Reference proteome</keyword>
<dbReference type="EC" id="6.3.2.4" evidence="10"/>
<feature type="domain" description="ATP-grasp" evidence="14">
    <location>
        <begin position="127"/>
        <end position="330"/>
    </location>
</feature>
<dbReference type="NCBIfam" id="NF002528">
    <property type="entry name" value="PRK01966.1-4"/>
    <property type="match status" value="1"/>
</dbReference>
<dbReference type="GO" id="GO:0046872">
    <property type="term" value="F:metal ion binding"/>
    <property type="evidence" value="ECO:0007669"/>
    <property type="project" value="UniProtKB-KW"/>
</dbReference>
<dbReference type="InterPro" id="IPR005905">
    <property type="entry name" value="D_ala_D_ala"/>
</dbReference>
<evidence type="ECO:0000256" key="7">
    <source>
        <dbReference type="ARBA" id="ARBA00022960"/>
    </source>
</evidence>
<dbReference type="NCBIfam" id="TIGR01205">
    <property type="entry name" value="D_ala_D_alaTIGR"/>
    <property type="match status" value="1"/>
</dbReference>
<comment type="caution">
    <text evidence="15">The sequence shown here is derived from an EMBL/GenBank/DDBJ whole genome shotgun (WGS) entry which is preliminary data.</text>
</comment>
<dbReference type="SUPFAM" id="SSF56059">
    <property type="entry name" value="Glutathione synthetase ATP-binding domain-like"/>
    <property type="match status" value="1"/>
</dbReference>
<dbReference type="AlphaFoldDB" id="A0A7W9SPP9"/>
<evidence type="ECO:0000256" key="6">
    <source>
        <dbReference type="ARBA" id="ARBA00022840"/>
    </source>
</evidence>
<evidence type="ECO:0000256" key="1">
    <source>
        <dbReference type="ARBA" id="ARBA00004496"/>
    </source>
</evidence>
<keyword evidence="8 10" id="KW-0573">Peptidoglycan synthesis</keyword>
<evidence type="ECO:0000313" key="15">
    <source>
        <dbReference type="EMBL" id="MBB6049724.1"/>
    </source>
</evidence>
<feature type="binding site" evidence="12">
    <location>
        <position position="299"/>
    </location>
    <ligand>
        <name>Mg(2+)</name>
        <dbReference type="ChEBI" id="CHEBI:18420"/>
        <label>2</label>
    </ligand>
</feature>
<keyword evidence="6 13" id="KW-0067">ATP-binding</keyword>
<dbReference type="PANTHER" id="PTHR23132:SF23">
    <property type="entry name" value="D-ALANINE--D-ALANINE LIGASE B"/>
    <property type="match status" value="1"/>
</dbReference>
<dbReference type="Pfam" id="PF07478">
    <property type="entry name" value="Dala_Dala_lig_C"/>
    <property type="match status" value="1"/>
</dbReference>
<dbReference type="GO" id="GO:0005737">
    <property type="term" value="C:cytoplasm"/>
    <property type="evidence" value="ECO:0007669"/>
    <property type="project" value="UniProtKB-SubCell"/>
</dbReference>
<evidence type="ECO:0000256" key="10">
    <source>
        <dbReference type="HAMAP-Rule" id="MF_00047"/>
    </source>
</evidence>
<keyword evidence="7 10" id="KW-0133">Cell shape</keyword>
<evidence type="ECO:0000259" key="14">
    <source>
        <dbReference type="PROSITE" id="PS50975"/>
    </source>
</evidence>
<dbReference type="HAMAP" id="MF_00047">
    <property type="entry name" value="Dala_Dala_lig"/>
    <property type="match status" value="1"/>
</dbReference>
<dbReference type="InterPro" id="IPR016185">
    <property type="entry name" value="PreATP-grasp_dom_sf"/>
</dbReference>
<dbReference type="InterPro" id="IPR000291">
    <property type="entry name" value="D-Ala_lig_Van_CS"/>
</dbReference>
<dbReference type="EMBL" id="JACHGW010000001">
    <property type="protein sequence ID" value="MBB6049724.1"/>
    <property type="molecule type" value="Genomic_DNA"/>
</dbReference>
<keyword evidence="5 13" id="KW-0547">Nucleotide-binding</keyword>
<evidence type="ECO:0000256" key="8">
    <source>
        <dbReference type="ARBA" id="ARBA00022984"/>
    </source>
</evidence>
<dbReference type="RefSeq" id="WP_184193319.1">
    <property type="nucleotide sequence ID" value="NZ_JACHGW010000001.1"/>
</dbReference>
<comment type="catalytic activity">
    <reaction evidence="10">
        <text>2 D-alanine + ATP = D-alanyl-D-alanine + ADP + phosphate + H(+)</text>
        <dbReference type="Rhea" id="RHEA:11224"/>
        <dbReference type="ChEBI" id="CHEBI:15378"/>
        <dbReference type="ChEBI" id="CHEBI:30616"/>
        <dbReference type="ChEBI" id="CHEBI:43474"/>
        <dbReference type="ChEBI" id="CHEBI:57416"/>
        <dbReference type="ChEBI" id="CHEBI:57822"/>
        <dbReference type="ChEBI" id="CHEBI:456216"/>
        <dbReference type="EC" id="6.3.2.4"/>
    </reaction>
</comment>
<accession>A0A7W9SPP9</accession>